<protein>
    <submittedName>
        <fullName evidence="1">Uncharacterized protein</fullName>
    </submittedName>
</protein>
<dbReference type="Proteomes" id="UP000232722">
    <property type="component" value="Unassembled WGS sequence"/>
</dbReference>
<comment type="caution">
    <text evidence="1">The sequence shown here is derived from an EMBL/GenBank/DDBJ whole genome shotgun (WGS) entry which is preliminary data.</text>
</comment>
<evidence type="ECO:0000313" key="1">
    <source>
        <dbReference type="EMBL" id="PKB91796.1"/>
    </source>
</evidence>
<gene>
    <name evidence="1" type="ORF">RhiirA5_447516</name>
</gene>
<accession>A0A2N0NB42</accession>
<organism evidence="1 2">
    <name type="scientific">Rhizophagus irregularis</name>
    <dbReference type="NCBI Taxonomy" id="588596"/>
    <lineage>
        <taxon>Eukaryota</taxon>
        <taxon>Fungi</taxon>
        <taxon>Fungi incertae sedis</taxon>
        <taxon>Mucoromycota</taxon>
        <taxon>Glomeromycotina</taxon>
        <taxon>Glomeromycetes</taxon>
        <taxon>Glomerales</taxon>
        <taxon>Glomeraceae</taxon>
        <taxon>Rhizophagus</taxon>
    </lineage>
</organism>
<feature type="non-terminal residue" evidence="1">
    <location>
        <position position="1"/>
    </location>
</feature>
<evidence type="ECO:0000313" key="2">
    <source>
        <dbReference type="Proteomes" id="UP000232722"/>
    </source>
</evidence>
<sequence>QTLNSLKNKYRKIKLSMSSHSQFSPIPTSATITTSSFSSIPSSILYKSTLFDIFNHLSPANN</sequence>
<dbReference type="AlphaFoldDB" id="A0A2N0NB42"/>
<dbReference type="EMBL" id="LLXJ01013747">
    <property type="protein sequence ID" value="PKB91796.1"/>
    <property type="molecule type" value="Genomic_DNA"/>
</dbReference>
<name>A0A2N0NB42_9GLOM</name>
<reference evidence="1 2" key="1">
    <citation type="submission" date="2016-04" db="EMBL/GenBank/DDBJ databases">
        <title>Genome analyses suggest a sexual origin of heterokaryosis in a supposedly ancient asexual fungus.</title>
        <authorList>
            <person name="Ropars J."/>
            <person name="Sedzielewska K."/>
            <person name="Noel J."/>
            <person name="Charron P."/>
            <person name="Farinelli L."/>
            <person name="Marton T."/>
            <person name="Kruger M."/>
            <person name="Pelin A."/>
            <person name="Brachmann A."/>
            <person name="Corradi N."/>
        </authorList>
    </citation>
    <scope>NUCLEOTIDE SEQUENCE [LARGE SCALE GENOMIC DNA]</scope>
    <source>
        <strain evidence="1 2">A5</strain>
    </source>
</reference>
<reference evidence="1 2" key="2">
    <citation type="submission" date="2017-09" db="EMBL/GenBank/DDBJ databases">
        <title>Extensive intraspecific genome diversity in a model arbuscular mycorrhizal fungus.</title>
        <authorList>
            <person name="Chen E.C."/>
            <person name="Morin E."/>
            <person name="Beaudet D."/>
            <person name="Noel J."/>
            <person name="Ndikumana S."/>
            <person name="Charron P."/>
            <person name="St-Onge C."/>
            <person name="Giorgi J."/>
            <person name="Grigoriev I.V."/>
            <person name="Roux C."/>
            <person name="Martin F.M."/>
            <person name="Corradi N."/>
        </authorList>
    </citation>
    <scope>NUCLEOTIDE SEQUENCE [LARGE SCALE GENOMIC DNA]</scope>
    <source>
        <strain evidence="1 2">A5</strain>
    </source>
</reference>
<proteinExistence type="predicted"/>